<dbReference type="Gene3D" id="3.40.390.10">
    <property type="entry name" value="Collagenase (Catalytic Domain)"/>
    <property type="match status" value="1"/>
</dbReference>
<gene>
    <name evidence="2" type="ORF">B0T15DRAFT_553639</name>
</gene>
<evidence type="ECO:0000256" key="1">
    <source>
        <dbReference type="SAM" id="SignalP"/>
    </source>
</evidence>
<dbReference type="GeneID" id="87889159"/>
<protein>
    <recommendedName>
        <fullName evidence="4">Lysine-specific metallo-endopeptidase domain-containing protein</fullName>
    </recommendedName>
</protein>
<feature type="chain" id="PRO_5042601566" description="Lysine-specific metallo-endopeptidase domain-containing protein" evidence="1">
    <location>
        <begin position="22"/>
        <end position="311"/>
    </location>
</feature>
<reference evidence="2" key="2">
    <citation type="submission" date="2023-06" db="EMBL/GenBank/DDBJ databases">
        <authorList>
            <consortium name="Lawrence Berkeley National Laboratory"/>
            <person name="Mondo S.J."/>
            <person name="Hensen N."/>
            <person name="Bonometti L."/>
            <person name="Westerberg I."/>
            <person name="Brannstrom I.O."/>
            <person name="Guillou S."/>
            <person name="Cros-Aarteil S."/>
            <person name="Calhoun S."/>
            <person name="Haridas S."/>
            <person name="Kuo A."/>
            <person name="Pangilinan J."/>
            <person name="Riley R."/>
            <person name="Labutti K."/>
            <person name="Andreopoulos B."/>
            <person name="Lipzen A."/>
            <person name="Chen C."/>
            <person name="Yanf M."/>
            <person name="Daum C."/>
            <person name="Ng V."/>
            <person name="Clum A."/>
            <person name="Steindorff A."/>
            <person name="Ohm R."/>
            <person name="Martin F."/>
            <person name="Silar P."/>
            <person name="Natvig D."/>
            <person name="Lalanne C."/>
            <person name="Gautier V."/>
            <person name="Ament-Velasquez S.L."/>
            <person name="Kruys A."/>
            <person name="Hutchinson M.I."/>
            <person name="Powell A.J."/>
            <person name="Barry K."/>
            <person name="Miller A.N."/>
            <person name="Grigoriev I.V."/>
            <person name="Debuchy R."/>
            <person name="Gladieux P."/>
            <person name="Thoren M.H."/>
            <person name="Johannesson H."/>
        </authorList>
    </citation>
    <scope>NUCLEOTIDE SEQUENCE</scope>
    <source>
        <strain evidence="2">CBS 333.67</strain>
    </source>
</reference>
<dbReference type="EMBL" id="JAUDZG010000003">
    <property type="protein sequence ID" value="KAK3307183.1"/>
    <property type="molecule type" value="Genomic_DNA"/>
</dbReference>
<sequence>MTSPLLFLLALCASLLSLTSAQTSLVFNRSWQPCGTFDRVLGGIPEADPVDDCTNPEQEAAIRQAFNDAVVLAANARDGMRNGPRPHVWAYYDRVFKHATTPGATYSWRKVAHLRPSSPPNEIPNEIIFHCGDRWHAAVARRATNYGVTGDASSPQSGLGAHVCEASSGAFMSRIKSGTFPPDVFSDFGPQGAFRSGVHITICPHFYDWPALNNIRTVTENLEFAHQNNQAWFMLHEMMHAYSESILDAGYGHAGIVNVSDRILPPDRLHITPLTNADTWAIFAMVISPVGGMNLWDWTTGFAVRTPASPA</sequence>
<feature type="signal peptide" evidence="1">
    <location>
        <begin position="1"/>
        <end position="21"/>
    </location>
</feature>
<evidence type="ECO:0008006" key="4">
    <source>
        <dbReference type="Google" id="ProtNLM"/>
    </source>
</evidence>
<accession>A0AAJ0GW03</accession>
<dbReference type="AlphaFoldDB" id="A0AAJ0GW03"/>
<comment type="caution">
    <text evidence="2">The sequence shown here is derived from an EMBL/GenBank/DDBJ whole genome shotgun (WGS) entry which is preliminary data.</text>
</comment>
<evidence type="ECO:0000313" key="3">
    <source>
        <dbReference type="Proteomes" id="UP001273166"/>
    </source>
</evidence>
<keyword evidence="1" id="KW-0732">Signal</keyword>
<evidence type="ECO:0000313" key="2">
    <source>
        <dbReference type="EMBL" id="KAK3307183.1"/>
    </source>
</evidence>
<dbReference type="SUPFAM" id="SSF55486">
    <property type="entry name" value="Metalloproteases ('zincins'), catalytic domain"/>
    <property type="match status" value="1"/>
</dbReference>
<name>A0AAJ0GW03_9PEZI</name>
<dbReference type="InterPro" id="IPR024079">
    <property type="entry name" value="MetalloPept_cat_dom_sf"/>
</dbReference>
<dbReference type="RefSeq" id="XP_062722963.1">
    <property type="nucleotide sequence ID" value="XM_062870330.1"/>
</dbReference>
<organism evidence="2 3">
    <name type="scientific">Chaetomium strumarium</name>
    <dbReference type="NCBI Taxonomy" id="1170767"/>
    <lineage>
        <taxon>Eukaryota</taxon>
        <taxon>Fungi</taxon>
        <taxon>Dikarya</taxon>
        <taxon>Ascomycota</taxon>
        <taxon>Pezizomycotina</taxon>
        <taxon>Sordariomycetes</taxon>
        <taxon>Sordariomycetidae</taxon>
        <taxon>Sordariales</taxon>
        <taxon>Chaetomiaceae</taxon>
        <taxon>Chaetomium</taxon>
    </lineage>
</organism>
<proteinExistence type="predicted"/>
<keyword evidence="3" id="KW-1185">Reference proteome</keyword>
<dbReference type="Proteomes" id="UP001273166">
    <property type="component" value="Unassembled WGS sequence"/>
</dbReference>
<reference evidence="2" key="1">
    <citation type="journal article" date="2023" name="Mol. Phylogenet. Evol.">
        <title>Genome-scale phylogeny and comparative genomics of the fungal order Sordariales.</title>
        <authorList>
            <person name="Hensen N."/>
            <person name="Bonometti L."/>
            <person name="Westerberg I."/>
            <person name="Brannstrom I.O."/>
            <person name="Guillou S."/>
            <person name="Cros-Aarteil S."/>
            <person name="Calhoun S."/>
            <person name="Haridas S."/>
            <person name="Kuo A."/>
            <person name="Mondo S."/>
            <person name="Pangilinan J."/>
            <person name="Riley R."/>
            <person name="LaButti K."/>
            <person name="Andreopoulos B."/>
            <person name="Lipzen A."/>
            <person name="Chen C."/>
            <person name="Yan M."/>
            <person name="Daum C."/>
            <person name="Ng V."/>
            <person name="Clum A."/>
            <person name="Steindorff A."/>
            <person name="Ohm R.A."/>
            <person name="Martin F."/>
            <person name="Silar P."/>
            <person name="Natvig D.O."/>
            <person name="Lalanne C."/>
            <person name="Gautier V."/>
            <person name="Ament-Velasquez S.L."/>
            <person name="Kruys A."/>
            <person name="Hutchinson M.I."/>
            <person name="Powell A.J."/>
            <person name="Barry K."/>
            <person name="Miller A.N."/>
            <person name="Grigoriev I.V."/>
            <person name="Debuchy R."/>
            <person name="Gladieux P."/>
            <person name="Hiltunen Thoren M."/>
            <person name="Johannesson H."/>
        </authorList>
    </citation>
    <scope>NUCLEOTIDE SEQUENCE</scope>
    <source>
        <strain evidence="2">CBS 333.67</strain>
    </source>
</reference>
<dbReference type="GO" id="GO:0008237">
    <property type="term" value="F:metallopeptidase activity"/>
    <property type="evidence" value="ECO:0007669"/>
    <property type="project" value="InterPro"/>
</dbReference>